<dbReference type="InterPro" id="IPR024910">
    <property type="entry name" value="Enoyl-CoA_Rdtase_cat_dom"/>
</dbReference>
<dbReference type="GO" id="GO:0051287">
    <property type="term" value="F:NAD binding"/>
    <property type="evidence" value="ECO:0007669"/>
    <property type="project" value="UniProtKB-UniRule"/>
</dbReference>
<organism evidence="13 14">
    <name type="scientific">Anaerostipes butyraticus</name>
    <dbReference type="NCBI Taxonomy" id="645466"/>
    <lineage>
        <taxon>Bacteria</taxon>
        <taxon>Bacillati</taxon>
        <taxon>Bacillota</taxon>
        <taxon>Clostridia</taxon>
        <taxon>Lachnospirales</taxon>
        <taxon>Lachnospiraceae</taxon>
        <taxon>Anaerostipes</taxon>
    </lineage>
</organism>
<feature type="domain" description="Trans-2-enoyl-CoA reductase-like NAD(P)H binding" evidence="12">
    <location>
        <begin position="2"/>
        <end position="79"/>
    </location>
</feature>
<comment type="caution">
    <text evidence="13">The sequence shown here is derived from an EMBL/GenBank/DDBJ whole genome shotgun (WGS) entry which is preliminary data.</text>
</comment>
<dbReference type="PANTHER" id="PTHR37480">
    <property type="entry name" value="ENOYL-[ACYL-CARRIER-PROTEIN] REDUCTASE [NADH]"/>
    <property type="match status" value="1"/>
</dbReference>
<feature type="binding site" evidence="9">
    <location>
        <begin position="111"/>
        <end position="112"/>
    </location>
    <ligand>
        <name>NAD(+)</name>
        <dbReference type="ChEBI" id="CHEBI:57540"/>
    </ligand>
</feature>
<keyword evidence="5 9" id="KW-0520">NAD</keyword>
<keyword evidence="6 9" id="KW-0443">Lipid metabolism</keyword>
<dbReference type="NCBIfam" id="NF010177">
    <property type="entry name" value="PRK13656.1"/>
    <property type="match status" value="1"/>
</dbReference>
<dbReference type="NCBIfam" id="NF043048">
    <property type="entry name" value="EnoyACPredFabV"/>
    <property type="match status" value="1"/>
</dbReference>
<comment type="subunit">
    <text evidence="1 9">Monomer.</text>
</comment>
<evidence type="ECO:0000259" key="10">
    <source>
        <dbReference type="Pfam" id="PF07055"/>
    </source>
</evidence>
<dbReference type="GO" id="GO:0004318">
    <property type="term" value="F:enoyl-[acyl-carrier-protein] reductase (NADH) activity"/>
    <property type="evidence" value="ECO:0007669"/>
    <property type="project" value="TreeGrafter"/>
</dbReference>
<evidence type="ECO:0000256" key="1">
    <source>
        <dbReference type="ARBA" id="ARBA00011245"/>
    </source>
</evidence>
<feature type="site" description="Plays an important role in discriminating NADH against NADPH" evidence="9">
    <location>
        <position position="75"/>
    </location>
</feature>
<name>A0A916Q3V3_9FIRM</name>
<evidence type="ECO:0000313" key="14">
    <source>
        <dbReference type="Proteomes" id="UP000613208"/>
    </source>
</evidence>
<dbReference type="Pfam" id="PF07055">
    <property type="entry name" value="Eno-Rase_FAD_bd"/>
    <property type="match status" value="1"/>
</dbReference>
<keyword evidence="7 9" id="KW-0275">Fatty acid biosynthesis</keyword>
<feature type="binding site" evidence="9">
    <location>
        <begin position="74"/>
        <end position="75"/>
    </location>
    <ligand>
        <name>NAD(+)</name>
        <dbReference type="ChEBI" id="CHEBI:57540"/>
    </ligand>
</feature>
<dbReference type="RefSeq" id="WP_201309673.1">
    <property type="nucleotide sequence ID" value="NZ_BLYI01000006.1"/>
</dbReference>
<comment type="similarity">
    <text evidence="9">Belongs to the TER reductase family.</text>
</comment>
<feature type="binding site" evidence="9">
    <location>
        <position position="243"/>
    </location>
    <ligand>
        <name>NAD(+)</name>
        <dbReference type="ChEBI" id="CHEBI:57540"/>
    </ligand>
</feature>
<feature type="binding site" evidence="9">
    <location>
        <position position="224"/>
    </location>
    <ligand>
        <name>substrate</name>
    </ligand>
</feature>
<protein>
    <recommendedName>
        <fullName evidence="9">Trans-2-enoyl-CoA reductase [NADH]</fullName>
        <shortName evidence="9">TER</shortName>
        <ecNumber evidence="9">1.3.1.44</ecNumber>
    </recommendedName>
</protein>
<feature type="binding site" evidence="9">
    <location>
        <begin position="48"/>
        <end position="53"/>
    </location>
    <ligand>
        <name>NAD(+)</name>
        <dbReference type="ChEBI" id="CHEBI:57540"/>
    </ligand>
</feature>
<evidence type="ECO:0000256" key="7">
    <source>
        <dbReference type="ARBA" id="ARBA00023160"/>
    </source>
</evidence>
<evidence type="ECO:0000256" key="9">
    <source>
        <dbReference type="HAMAP-Rule" id="MF_01838"/>
    </source>
</evidence>
<dbReference type="InterPro" id="IPR010758">
    <property type="entry name" value="Trans-2-enoyl-CoA_reductase"/>
</dbReference>
<dbReference type="InterPro" id="IPR050048">
    <property type="entry name" value="FabV-like_NADH_b"/>
</dbReference>
<feature type="domain" description="Trans-2-enoyl-CoA reductase catalytic" evidence="11">
    <location>
        <begin position="82"/>
        <end position="314"/>
    </location>
</feature>
<feature type="active site" description="Proton donor" evidence="9">
    <location>
        <position position="234"/>
    </location>
</feature>
<keyword evidence="2 9" id="KW-0444">Lipid biosynthesis</keyword>
<dbReference type="InterPro" id="IPR024906">
    <property type="entry name" value="Eno_Rdtase_FAD-bd_dom"/>
</dbReference>
<evidence type="ECO:0000313" key="13">
    <source>
        <dbReference type="EMBL" id="GFO83923.1"/>
    </source>
</evidence>
<reference evidence="13" key="1">
    <citation type="submission" date="2020-06" db="EMBL/GenBank/DDBJ databases">
        <title>Characterization of fructooligosaccharide metabolism and fructooligosaccharide-degrading enzymes in human commensal butyrate producers.</title>
        <authorList>
            <person name="Tanno H."/>
            <person name="Fujii T."/>
            <person name="Hirano K."/>
            <person name="Maeno S."/>
            <person name="Tonozuka T."/>
            <person name="Sakamoto M."/>
            <person name="Ohkuma M."/>
            <person name="Tochio T."/>
            <person name="Endo A."/>
        </authorList>
    </citation>
    <scope>NUCLEOTIDE SEQUENCE</scope>
    <source>
        <strain evidence="13">JCM 17466</strain>
    </source>
</reference>
<comment type="catalytic activity">
    <reaction evidence="8 9">
        <text>a 2,3-saturated acyl-CoA + NAD(+) = a (2E)-enoyl-CoA + NADH + H(+)</text>
        <dbReference type="Rhea" id="RHEA:18177"/>
        <dbReference type="ChEBI" id="CHEBI:15378"/>
        <dbReference type="ChEBI" id="CHEBI:57540"/>
        <dbReference type="ChEBI" id="CHEBI:57945"/>
        <dbReference type="ChEBI" id="CHEBI:58856"/>
        <dbReference type="ChEBI" id="CHEBI:65111"/>
        <dbReference type="EC" id="1.3.1.44"/>
    </reaction>
</comment>
<evidence type="ECO:0000256" key="4">
    <source>
        <dbReference type="ARBA" id="ARBA00023002"/>
    </source>
</evidence>
<feature type="binding site" evidence="9">
    <location>
        <begin position="139"/>
        <end position="140"/>
    </location>
    <ligand>
        <name>NAD(+)</name>
        <dbReference type="ChEBI" id="CHEBI:57540"/>
    </ligand>
</feature>
<keyword evidence="14" id="KW-1185">Reference proteome</keyword>
<dbReference type="GO" id="GO:0050343">
    <property type="term" value="F:trans-2-enoyl-CoA reductase (NADH) activity"/>
    <property type="evidence" value="ECO:0007669"/>
    <property type="project" value="UniProtKB-UniRule"/>
</dbReference>
<feature type="domain" description="Enoyl reductase FAD binding" evidence="10">
    <location>
        <begin position="322"/>
        <end position="385"/>
    </location>
</feature>
<gene>
    <name evidence="9 13" type="primary">fabV</name>
    <name evidence="13" type="ORF">ANBU17_02700</name>
</gene>
<keyword evidence="4 9" id="KW-0560">Oxidoreductase</keyword>
<comment type="function">
    <text evidence="9">Involved in the fatty acid synthesis (FAS II). Catalyzes the reduction of a carbon-carbon double bond in an enoyl moiety that is covalently linked to a coenzyme A (CoA).</text>
</comment>
<proteinExistence type="inferred from homology"/>
<sequence length="396" mass="44058">MIIAPKVRDFLCLTAHPEGCRKNVEKQIEYVRSQGEIEGNAKKVLVIGCSTGYGLASRIVAAFGGGADTLGIMFEKPAKGKRTATPGWYNTAAFEEFAAKEGKYAKTINGDAFSQEVKDQTIEMIRQDFGKVDAVVYSLAAPRRKAPDGVTYNSVLKTTGEEFTNKNLNLKNNTIEMKSIPAATEEEIEATVKVMGGEDWKLWMEALNEAGVLSENAVTVAYSYIGPEITYPIYFEGTIGAAKKDLHKAAAQITEELKDQGVRAYISVNKGLVTQASAAIPIVPLYMALLYKVMKEKGLHEGCIEQMERLFKDKKLLADAITDENGWIRMDDWEMKDEVQEEVKRLWEIVDTDNITEYGDIDGYWDDFYHMFGFREEGVDYDADVDPAVAIPSLEA</sequence>
<dbReference type="Gene3D" id="3.40.50.720">
    <property type="entry name" value="NAD(P)-binding Rossmann-like Domain"/>
    <property type="match status" value="1"/>
</dbReference>
<dbReference type="PANTHER" id="PTHR37480:SF1">
    <property type="entry name" value="ENOYL-[ACYL-CARRIER-PROTEIN] REDUCTASE [NADH]"/>
    <property type="match status" value="1"/>
</dbReference>
<feature type="binding site" evidence="9">
    <location>
        <begin position="272"/>
        <end position="274"/>
    </location>
    <ligand>
        <name>NAD(+)</name>
        <dbReference type="ChEBI" id="CHEBI:57540"/>
    </ligand>
</feature>
<evidence type="ECO:0000256" key="2">
    <source>
        <dbReference type="ARBA" id="ARBA00022516"/>
    </source>
</evidence>
<keyword evidence="3 9" id="KW-0276">Fatty acid metabolism</keyword>
<dbReference type="EC" id="1.3.1.44" evidence="9"/>
<dbReference type="AlphaFoldDB" id="A0A916Q3V3"/>
<dbReference type="HAMAP" id="MF_01838">
    <property type="entry name" value="FabV_reductase"/>
    <property type="match status" value="1"/>
</dbReference>
<evidence type="ECO:0000256" key="5">
    <source>
        <dbReference type="ARBA" id="ARBA00023027"/>
    </source>
</evidence>
<evidence type="ECO:0000259" key="12">
    <source>
        <dbReference type="Pfam" id="PF12242"/>
    </source>
</evidence>
<evidence type="ECO:0000256" key="8">
    <source>
        <dbReference type="ARBA" id="ARBA00048302"/>
    </source>
</evidence>
<evidence type="ECO:0000256" key="6">
    <source>
        <dbReference type="ARBA" id="ARBA00023098"/>
    </source>
</evidence>
<dbReference type="EMBL" id="BLYI01000006">
    <property type="protein sequence ID" value="GFO83923.1"/>
    <property type="molecule type" value="Genomic_DNA"/>
</dbReference>
<comment type="pathway">
    <text evidence="9">Lipid metabolism; fatty acid biosynthesis.</text>
</comment>
<evidence type="ECO:0000259" key="11">
    <source>
        <dbReference type="Pfam" id="PF12241"/>
    </source>
</evidence>
<dbReference type="GO" id="GO:0006633">
    <property type="term" value="P:fatty acid biosynthetic process"/>
    <property type="evidence" value="ECO:0007669"/>
    <property type="project" value="UniProtKB-UniRule"/>
</dbReference>
<dbReference type="Pfam" id="PF12242">
    <property type="entry name" value="Eno-Rase_NADH_b"/>
    <property type="match status" value="1"/>
</dbReference>
<dbReference type="Proteomes" id="UP000613208">
    <property type="component" value="Unassembled WGS sequence"/>
</dbReference>
<evidence type="ECO:0000256" key="3">
    <source>
        <dbReference type="ARBA" id="ARBA00022832"/>
    </source>
</evidence>
<accession>A0A916Q3V3</accession>
<dbReference type="Pfam" id="PF12241">
    <property type="entry name" value="Enoyl_reductase"/>
    <property type="match status" value="1"/>
</dbReference>